<reference evidence="1" key="1">
    <citation type="journal article" date="2017" name="Science">
        <title>Giant viruses with an expanded complement of translation system components.</title>
        <authorList>
            <person name="Schulz F."/>
            <person name="Yutin N."/>
            <person name="Ivanova N.N."/>
            <person name="Ortega D.R."/>
            <person name="Lee T.K."/>
            <person name="Vierheilig J."/>
            <person name="Daims H."/>
            <person name="Horn M."/>
            <person name="Wagner M."/>
            <person name="Jensen G.J."/>
            <person name="Kyrpides N.C."/>
            <person name="Koonin E.V."/>
            <person name="Woyke T."/>
        </authorList>
    </citation>
    <scope>NUCLEOTIDE SEQUENCE</scope>
    <source>
        <strain evidence="1">KNV1</strain>
    </source>
</reference>
<dbReference type="EMBL" id="KY684113">
    <property type="protein sequence ID" value="ARF12494.1"/>
    <property type="molecule type" value="Genomic_DNA"/>
</dbReference>
<protein>
    <submittedName>
        <fullName evidence="1">Uncharacterized protein</fullName>
    </submittedName>
</protein>
<gene>
    <name evidence="1" type="ORF">Klosneuvirus_6_56</name>
</gene>
<proteinExistence type="predicted"/>
<organism evidence="1">
    <name type="scientific">Klosneuvirus KNV1</name>
    <dbReference type="NCBI Taxonomy" id="1977640"/>
    <lineage>
        <taxon>Viruses</taxon>
        <taxon>Varidnaviria</taxon>
        <taxon>Bamfordvirae</taxon>
        <taxon>Nucleocytoviricota</taxon>
        <taxon>Megaviricetes</taxon>
        <taxon>Imitervirales</taxon>
        <taxon>Mimiviridae</taxon>
        <taxon>Klosneuvirinae</taxon>
        <taxon>Klosneuvirus</taxon>
    </lineage>
</organism>
<accession>A0A1V0SLJ0</accession>
<sequence>MPVGVKFIINLLIIYNRMFNFVVYTPPLKHNIGGIVVLHNLAKELLVLKVKTFLYTGYAPYKNDFCNNFILKSKSQIINDENTIVIYPEIIKGNPLNAKYVVRWLLCDVGIHTDKEIYKTWGKDDLVFHYSTFNMKYNPEKITQLYTIWINPNVKNTNPTEQRSGSCYMIRKGNQFHKTIKNMHPSDSILLDKNSLEDNIKIFNEKEYFYCYDPYSFYDSIAALCGCIPIIYPLENSNKLDWLKTKGLFQVYLNQRDNLSGIAYGNEPIEIEYAKNTLHLASQEKQDALNFGLETIKKFVKLSTEYFDNKDLNKKYNTVERVFYTDDLLNK</sequence>
<evidence type="ECO:0000313" key="1">
    <source>
        <dbReference type="EMBL" id="ARF12494.1"/>
    </source>
</evidence>
<name>A0A1V0SLJ0_9VIRU</name>